<feature type="compositionally biased region" description="Polar residues" evidence="1">
    <location>
        <begin position="101"/>
        <end position="111"/>
    </location>
</feature>
<name>Q5L5D6_CHLAB</name>
<reference evidence="3 4" key="1">
    <citation type="journal article" date="2005" name="Genome Res.">
        <title>The Chlamydophila abortus genome sequence reveals an array of variable proteins that contribute to interspecies variation.</title>
        <authorList>
            <person name="Thomson N.R."/>
            <person name="Yeats C."/>
            <person name="Bell K."/>
            <person name="Holden M.T.G."/>
            <person name="Bentley S.D."/>
            <person name="Livingstone M."/>
            <person name="Cerdeno-Tarraga A.M."/>
            <person name="Harris B."/>
            <person name="Doggett J."/>
            <person name="Ormond D."/>
            <person name="Mungal K."/>
            <person name="Clarke K."/>
            <person name="Feltwell T."/>
            <person name="Hance Z."/>
            <person name="Sanders M."/>
            <person name="Quail M.A."/>
            <person name="Price C."/>
            <person name="Parkhill J."/>
            <person name="Longbottom D."/>
        </authorList>
    </citation>
    <scope>NUCLEOTIDE SEQUENCE [LARGE SCALE GENOMIC DNA]</scope>
    <source>
        <strain evidence="4">DSM 27085 / S26/3</strain>
    </source>
</reference>
<gene>
    <name evidence="3" type="ordered locus">CAB708</name>
</gene>
<feature type="region of interest" description="Disordered" evidence="1">
    <location>
        <begin position="207"/>
        <end position="226"/>
    </location>
</feature>
<evidence type="ECO:0000313" key="3">
    <source>
        <dbReference type="EMBL" id="CAH64155.1"/>
    </source>
</evidence>
<dbReference type="Proteomes" id="UP000001012">
    <property type="component" value="Chromosome"/>
</dbReference>
<evidence type="ECO:0000256" key="1">
    <source>
        <dbReference type="SAM" id="MobiDB-lite"/>
    </source>
</evidence>
<organism evidence="3 4">
    <name type="scientific">Chlamydia abortus (strain DSM 27085 / S26/3)</name>
    <name type="common">Chlamydophila abortus</name>
    <dbReference type="NCBI Taxonomy" id="218497"/>
    <lineage>
        <taxon>Bacteria</taxon>
        <taxon>Pseudomonadati</taxon>
        <taxon>Chlamydiota</taxon>
        <taxon>Chlamydiia</taxon>
        <taxon>Chlamydiales</taxon>
        <taxon>Chlamydiaceae</taxon>
        <taxon>Chlamydia/Chlamydophila group</taxon>
        <taxon>Chlamydia</taxon>
    </lineage>
</organism>
<feature type="region of interest" description="Disordered" evidence="1">
    <location>
        <begin position="91"/>
        <end position="111"/>
    </location>
</feature>
<evidence type="ECO:0000256" key="2">
    <source>
        <dbReference type="SAM" id="Phobius"/>
    </source>
</evidence>
<accession>Q5L5D6</accession>
<dbReference type="KEGG" id="cab:CAB708"/>
<keyword evidence="2" id="KW-0812">Transmembrane</keyword>
<protein>
    <submittedName>
        <fullName evidence="3">Conserved membrane protein</fullName>
    </submittedName>
</protein>
<dbReference type="OrthoDB" id="19158at2"/>
<proteinExistence type="predicted"/>
<feature type="transmembrane region" description="Helical" evidence="2">
    <location>
        <begin position="419"/>
        <end position="441"/>
    </location>
</feature>
<feature type="transmembrane region" description="Helical" evidence="2">
    <location>
        <begin position="385"/>
        <end position="407"/>
    </location>
</feature>
<keyword evidence="2" id="KW-1133">Transmembrane helix</keyword>
<feature type="transmembrane region" description="Helical" evidence="2">
    <location>
        <begin position="343"/>
        <end position="364"/>
    </location>
</feature>
<keyword evidence="4" id="KW-1185">Reference proteome</keyword>
<sequence>MTMSSWLAQSTEILLNQQPYIPDSPKQSEATSSIKYSITQATESSGQSLTKIFINKQCERLLTKNGEKVVTNKPLTPASPREKILQFGSSLASQLPRKEQTSSSSPWNLFSRTNSKESMTALRKDLMMPKFEEAATEKKVFSEKTPYTETCVQHKQQPRTQHDIERSKTFCESTEDTEHTLLSEEKFLSSRDADLRNKEEHRLTLKSPLGKYSKGLSQDEHPGKQHPQKCVFKKFQKNKKTRAASVVPIIHPPSVGVFTLSYLLTKQGILSDFSAYASYKDCVETTQKELDATHAERIEQIQKSIEKERQAQRWGSLATLMEWIVPWTNLGISTFAVIMGGGIYYWVAVLSALIILTLTLLNTINGWDAIEKFLPGKDRQTKQKILRIVQIVLYAIATILSFTVINMENLGLSPLIEGALHGLIPALEGAVSLLRGATLWIRSKLFKMKSRYMLLETKIELLSLERDDYIARTQEILESLHDSFENLVRMLQLCREIDRTFLESLK</sequence>
<dbReference type="HOGENOM" id="CLU_582086_0_0_0"/>
<keyword evidence="2" id="KW-0472">Membrane</keyword>
<evidence type="ECO:0000313" key="4">
    <source>
        <dbReference type="Proteomes" id="UP000001012"/>
    </source>
</evidence>
<dbReference type="AlphaFoldDB" id="Q5L5D6"/>
<dbReference type="EMBL" id="CR848038">
    <property type="protein sequence ID" value="CAH64155.1"/>
    <property type="molecule type" value="Genomic_DNA"/>
</dbReference>